<dbReference type="AlphaFoldDB" id="A0A318EJX7"/>
<gene>
    <name evidence="1" type="ORF">C8D93_101185</name>
</gene>
<evidence type="ECO:0000313" key="1">
    <source>
        <dbReference type="EMBL" id="PXV71144.1"/>
    </source>
</evidence>
<organism evidence="1 2">
    <name type="scientific">Sinimarinibacterium flocculans</name>
    <dbReference type="NCBI Taxonomy" id="985250"/>
    <lineage>
        <taxon>Bacteria</taxon>
        <taxon>Pseudomonadati</taxon>
        <taxon>Pseudomonadota</taxon>
        <taxon>Gammaproteobacteria</taxon>
        <taxon>Nevskiales</taxon>
        <taxon>Nevskiaceae</taxon>
        <taxon>Sinimarinibacterium</taxon>
    </lineage>
</organism>
<evidence type="ECO:0000313" key="2">
    <source>
        <dbReference type="Proteomes" id="UP000248330"/>
    </source>
</evidence>
<dbReference type="Pfam" id="PF11932">
    <property type="entry name" value="DUF3450"/>
    <property type="match status" value="1"/>
</dbReference>
<name>A0A318EJX7_9GAMM</name>
<dbReference type="InterPro" id="IPR016866">
    <property type="entry name" value="UCP028069"/>
</dbReference>
<dbReference type="PIRSF" id="PIRSF028069">
    <property type="entry name" value="UCP028069"/>
    <property type="match status" value="1"/>
</dbReference>
<keyword evidence="2" id="KW-1185">Reference proteome</keyword>
<dbReference type="Proteomes" id="UP000248330">
    <property type="component" value="Unassembled WGS sequence"/>
</dbReference>
<reference evidence="1 2" key="1">
    <citation type="submission" date="2018-04" db="EMBL/GenBank/DDBJ databases">
        <title>Genomic Encyclopedia of Type Strains, Phase IV (KMG-IV): sequencing the most valuable type-strain genomes for metagenomic binning, comparative biology and taxonomic classification.</title>
        <authorList>
            <person name="Goeker M."/>
        </authorList>
    </citation>
    <scope>NUCLEOTIDE SEQUENCE [LARGE SCALE GENOMIC DNA]</scope>
    <source>
        <strain evidence="1 2">DSM 104150</strain>
    </source>
</reference>
<sequence length="243" mass="27107">MLASLVLASSGASAQLDNAIAKEATRVEKGAQAQDKVDQIYDQTRDSVTEFKSVTKQADGLRVYLQQLQKQLQNQATELAEIERSVQDVTVIERQIVPLMLRMIDGLEQFVALDLPFLLEERRERVSGLRGLLERADVTVAEKFRNVMAAYTTEIEYGRTIEAYRGTLPGTDREVDFLRIGRIAMFYESLDGKEVGRWNADGKAFEQLSGAYRGQIGQGIRIAREQAAPDLIRLPIQTAGAAQ</sequence>
<accession>A0A318EJX7</accession>
<comment type="caution">
    <text evidence="1">The sequence shown here is derived from an EMBL/GenBank/DDBJ whole genome shotgun (WGS) entry which is preliminary data.</text>
</comment>
<protein>
    <submittedName>
        <fullName evidence="1">Uncharacterized protein DUF3450</fullName>
    </submittedName>
</protein>
<proteinExistence type="predicted"/>
<dbReference type="EMBL" id="QICN01000001">
    <property type="protein sequence ID" value="PXV71144.1"/>
    <property type="molecule type" value="Genomic_DNA"/>
</dbReference>